<feature type="transmembrane region" description="Helical" evidence="1">
    <location>
        <begin position="130"/>
        <end position="149"/>
    </location>
</feature>
<keyword evidence="1" id="KW-0472">Membrane</keyword>
<dbReference type="OrthoDB" id="4464568at2"/>
<proteinExistence type="predicted"/>
<dbReference type="EMBL" id="FTNT01000006">
    <property type="protein sequence ID" value="SIS05028.1"/>
    <property type="molecule type" value="Genomic_DNA"/>
</dbReference>
<keyword evidence="3" id="KW-1185">Reference proteome</keyword>
<organism evidence="2 3">
    <name type="scientific">Williamsia sterculiae</name>
    <dbReference type="NCBI Taxonomy" id="1344003"/>
    <lineage>
        <taxon>Bacteria</taxon>
        <taxon>Bacillati</taxon>
        <taxon>Actinomycetota</taxon>
        <taxon>Actinomycetes</taxon>
        <taxon>Mycobacteriales</taxon>
        <taxon>Nocardiaceae</taxon>
        <taxon>Williamsia</taxon>
    </lineage>
</organism>
<dbReference type="STRING" id="1344003.SAMN05445060_2381"/>
<feature type="transmembrane region" description="Helical" evidence="1">
    <location>
        <begin position="47"/>
        <end position="69"/>
    </location>
</feature>
<evidence type="ECO:0000313" key="3">
    <source>
        <dbReference type="Proteomes" id="UP000186218"/>
    </source>
</evidence>
<keyword evidence="1" id="KW-1133">Transmembrane helix</keyword>
<sequence>MTRFARIYGSSPWHLLTLTAGFAALVAAVATMKPAALWNPASWWQSIAVWFVAAIVAHDLVAFPVYALADRILHRNNGQHPRAQHSVGNYVRLPAIATALTFLIFLPGIIRQGGLAYKAATGQTQDPYLARWLWLTAGFFVTAAVAYSMKLLRDRYTAAKDPTAEL</sequence>
<gene>
    <name evidence="2" type="ORF">SAMN05445060_2381</name>
</gene>
<dbReference type="RefSeq" id="WP_083709811.1">
    <property type="nucleotide sequence ID" value="NZ_FTNT01000006.1"/>
</dbReference>
<reference evidence="2 3" key="1">
    <citation type="submission" date="2017-01" db="EMBL/GenBank/DDBJ databases">
        <authorList>
            <person name="Mah S.A."/>
            <person name="Swanson W.J."/>
            <person name="Moy G.W."/>
            <person name="Vacquier V.D."/>
        </authorList>
    </citation>
    <scope>NUCLEOTIDE SEQUENCE [LARGE SCALE GENOMIC DNA]</scope>
    <source>
        <strain evidence="2 3">CPCC 203464</strain>
    </source>
</reference>
<evidence type="ECO:0000256" key="1">
    <source>
        <dbReference type="SAM" id="Phobius"/>
    </source>
</evidence>
<name>A0A1N7FXE2_9NOCA</name>
<protein>
    <submittedName>
        <fullName evidence="2">Uncharacterized protein</fullName>
    </submittedName>
</protein>
<evidence type="ECO:0000313" key="2">
    <source>
        <dbReference type="EMBL" id="SIS05028.1"/>
    </source>
</evidence>
<dbReference type="Proteomes" id="UP000186218">
    <property type="component" value="Unassembled WGS sequence"/>
</dbReference>
<feature type="transmembrane region" description="Helical" evidence="1">
    <location>
        <begin position="90"/>
        <end position="110"/>
    </location>
</feature>
<keyword evidence="1" id="KW-0812">Transmembrane</keyword>
<accession>A0A1N7FXE2</accession>
<dbReference type="AlphaFoldDB" id="A0A1N7FXE2"/>